<gene>
    <name evidence="2" type="ORF">LCGC14_0335150</name>
</gene>
<accession>A0A0F9TY62</accession>
<dbReference type="EMBL" id="LAZR01000240">
    <property type="protein sequence ID" value="KKN79887.1"/>
    <property type="molecule type" value="Genomic_DNA"/>
</dbReference>
<dbReference type="AlphaFoldDB" id="A0A0F9TY62"/>
<dbReference type="SUPFAM" id="SSF53300">
    <property type="entry name" value="vWA-like"/>
    <property type="match status" value="1"/>
</dbReference>
<reference evidence="2" key="1">
    <citation type="journal article" date="2015" name="Nature">
        <title>Complex archaea that bridge the gap between prokaryotes and eukaryotes.</title>
        <authorList>
            <person name="Spang A."/>
            <person name="Saw J.H."/>
            <person name="Jorgensen S.L."/>
            <person name="Zaremba-Niedzwiedzka K."/>
            <person name="Martijn J."/>
            <person name="Lind A.E."/>
            <person name="van Eijk R."/>
            <person name="Schleper C."/>
            <person name="Guy L."/>
            <person name="Ettema T.J."/>
        </authorList>
    </citation>
    <scope>NUCLEOTIDE SEQUENCE</scope>
</reference>
<proteinExistence type="predicted"/>
<protein>
    <recommendedName>
        <fullName evidence="3">VWFA domain-containing protein</fullName>
    </recommendedName>
</protein>
<organism evidence="2">
    <name type="scientific">marine sediment metagenome</name>
    <dbReference type="NCBI Taxonomy" id="412755"/>
    <lineage>
        <taxon>unclassified sequences</taxon>
        <taxon>metagenomes</taxon>
        <taxon>ecological metagenomes</taxon>
    </lineage>
</organism>
<feature type="transmembrane region" description="Helical" evidence="1">
    <location>
        <begin position="89"/>
        <end position="110"/>
    </location>
</feature>
<keyword evidence="1" id="KW-1133">Transmembrane helix</keyword>
<keyword evidence="1" id="KW-0472">Membrane</keyword>
<dbReference type="InterPro" id="IPR036465">
    <property type="entry name" value="vWFA_dom_sf"/>
</dbReference>
<evidence type="ECO:0000313" key="2">
    <source>
        <dbReference type="EMBL" id="KKN79887.1"/>
    </source>
</evidence>
<dbReference type="Gene3D" id="3.40.50.410">
    <property type="entry name" value="von Willebrand factor, type A domain"/>
    <property type="match status" value="1"/>
</dbReference>
<comment type="caution">
    <text evidence="2">The sequence shown here is derived from an EMBL/GenBank/DDBJ whole genome shotgun (WGS) entry which is preliminary data.</text>
</comment>
<sequence>MSIKVRCSRCAKRISIDEAFAGGVCRCPYCTAINNVPGGHLAGGRSPSPAATPARKVASRAKAAGRVKAAGQKPDADIPVADRVALQGIAGIVLLVALLAMVAGGVFIAVKIVGSEDGKPDDGTPAVQSNPFIPADRAMVVGDIAVRPPVVYVLDASGSMQAAYAYGGRMIDASLASLPGGAKAGVIVGAEEAPTGISGGYVTMPTGRAAASRLIESIRPAGGADIAEALEAALALSPKTIVLLTRQYVDDASLLALADRARQRGVVIIVIVPGYRADVAESASVLAKRTGGESRAYSLDQLSEWASQAGGAD</sequence>
<keyword evidence="1" id="KW-0812">Transmembrane</keyword>
<name>A0A0F9TY62_9ZZZZ</name>
<evidence type="ECO:0008006" key="3">
    <source>
        <dbReference type="Google" id="ProtNLM"/>
    </source>
</evidence>
<evidence type="ECO:0000256" key="1">
    <source>
        <dbReference type="SAM" id="Phobius"/>
    </source>
</evidence>